<organism evidence="2">
    <name type="scientific">marine sediment metagenome</name>
    <dbReference type="NCBI Taxonomy" id="412755"/>
    <lineage>
        <taxon>unclassified sequences</taxon>
        <taxon>metagenomes</taxon>
        <taxon>ecological metagenomes</taxon>
    </lineage>
</organism>
<dbReference type="CDD" id="cd00371">
    <property type="entry name" value="HMA"/>
    <property type="match status" value="1"/>
</dbReference>
<dbReference type="AlphaFoldDB" id="A0A0F9CH32"/>
<accession>A0A0F9CH32</accession>
<dbReference type="InterPro" id="IPR006121">
    <property type="entry name" value="HMA_dom"/>
</dbReference>
<feature type="domain" description="HMA" evidence="1">
    <location>
        <begin position="9"/>
        <end position="37"/>
    </location>
</feature>
<dbReference type="SUPFAM" id="SSF55008">
    <property type="entry name" value="HMA, heavy metal-associated domain"/>
    <property type="match status" value="1"/>
</dbReference>
<protein>
    <recommendedName>
        <fullName evidence="1">HMA domain-containing protein</fullName>
    </recommendedName>
</protein>
<name>A0A0F9CH32_9ZZZZ</name>
<sequence>MIEKSVKGKDTVLNIQGMTCASCVQTVEKALNKAEGI</sequence>
<evidence type="ECO:0000259" key="1">
    <source>
        <dbReference type="PROSITE" id="PS50846"/>
    </source>
</evidence>
<gene>
    <name evidence="2" type="ORF">LCGC14_2323570</name>
</gene>
<proteinExistence type="predicted"/>
<reference evidence="2" key="1">
    <citation type="journal article" date="2015" name="Nature">
        <title>Complex archaea that bridge the gap between prokaryotes and eukaryotes.</title>
        <authorList>
            <person name="Spang A."/>
            <person name="Saw J.H."/>
            <person name="Jorgensen S.L."/>
            <person name="Zaremba-Niedzwiedzka K."/>
            <person name="Martijn J."/>
            <person name="Lind A.E."/>
            <person name="van Eijk R."/>
            <person name="Schleper C."/>
            <person name="Guy L."/>
            <person name="Ettema T.J."/>
        </authorList>
    </citation>
    <scope>NUCLEOTIDE SEQUENCE</scope>
</reference>
<dbReference type="Pfam" id="PF00403">
    <property type="entry name" value="HMA"/>
    <property type="match status" value="1"/>
</dbReference>
<dbReference type="Gene3D" id="3.30.70.100">
    <property type="match status" value="1"/>
</dbReference>
<dbReference type="GO" id="GO:0046872">
    <property type="term" value="F:metal ion binding"/>
    <property type="evidence" value="ECO:0007669"/>
    <property type="project" value="InterPro"/>
</dbReference>
<feature type="non-terminal residue" evidence="2">
    <location>
        <position position="37"/>
    </location>
</feature>
<comment type="caution">
    <text evidence="2">The sequence shown here is derived from an EMBL/GenBank/DDBJ whole genome shotgun (WGS) entry which is preliminary data.</text>
</comment>
<dbReference type="PROSITE" id="PS50846">
    <property type="entry name" value="HMA_2"/>
    <property type="match status" value="1"/>
</dbReference>
<dbReference type="InterPro" id="IPR036163">
    <property type="entry name" value="HMA_dom_sf"/>
</dbReference>
<dbReference type="EMBL" id="LAZR01033249">
    <property type="protein sequence ID" value="KKL48633.1"/>
    <property type="molecule type" value="Genomic_DNA"/>
</dbReference>
<evidence type="ECO:0000313" key="2">
    <source>
        <dbReference type="EMBL" id="KKL48633.1"/>
    </source>
</evidence>